<evidence type="ECO:0000313" key="3">
    <source>
        <dbReference type="Proteomes" id="UP001152803"/>
    </source>
</evidence>
<evidence type="ECO:0000256" key="1">
    <source>
        <dbReference type="SAM" id="MobiDB-lite"/>
    </source>
</evidence>
<proteinExistence type="predicted"/>
<dbReference type="OrthoDB" id="8991151at2759"/>
<dbReference type="AlphaFoldDB" id="A0A9Q1DTR5"/>
<reference evidence="2" key="1">
    <citation type="journal article" date="2023" name="Science">
        <title>Genome structures resolve the early diversification of teleost fishes.</title>
        <authorList>
            <person name="Parey E."/>
            <person name="Louis A."/>
            <person name="Montfort J."/>
            <person name="Bouchez O."/>
            <person name="Roques C."/>
            <person name="Iampietro C."/>
            <person name="Lluch J."/>
            <person name="Castinel A."/>
            <person name="Donnadieu C."/>
            <person name="Desvignes T."/>
            <person name="Floi Bucao C."/>
            <person name="Jouanno E."/>
            <person name="Wen M."/>
            <person name="Mejri S."/>
            <person name="Dirks R."/>
            <person name="Jansen H."/>
            <person name="Henkel C."/>
            <person name="Chen W.J."/>
            <person name="Zahm M."/>
            <person name="Cabau C."/>
            <person name="Klopp C."/>
            <person name="Thompson A.W."/>
            <person name="Robinson-Rechavi M."/>
            <person name="Braasch I."/>
            <person name="Lecointre G."/>
            <person name="Bobe J."/>
            <person name="Postlethwait J.H."/>
            <person name="Berthelot C."/>
            <person name="Roest Crollius H."/>
            <person name="Guiguen Y."/>
        </authorList>
    </citation>
    <scope>NUCLEOTIDE SEQUENCE</scope>
    <source>
        <strain evidence="2">Concon-B</strain>
    </source>
</reference>
<dbReference type="PANTHER" id="PTHR28540:SF1">
    <property type="entry name" value="BCL2-ASSOCIATED AGONIST OF CELL DEATH"/>
    <property type="match status" value="1"/>
</dbReference>
<evidence type="ECO:0000313" key="2">
    <source>
        <dbReference type="EMBL" id="KAJ8281628.1"/>
    </source>
</evidence>
<organism evidence="2 3">
    <name type="scientific">Conger conger</name>
    <name type="common">Conger eel</name>
    <name type="synonym">Muraena conger</name>
    <dbReference type="NCBI Taxonomy" id="82655"/>
    <lineage>
        <taxon>Eukaryota</taxon>
        <taxon>Metazoa</taxon>
        <taxon>Chordata</taxon>
        <taxon>Craniata</taxon>
        <taxon>Vertebrata</taxon>
        <taxon>Euteleostomi</taxon>
        <taxon>Actinopterygii</taxon>
        <taxon>Neopterygii</taxon>
        <taxon>Teleostei</taxon>
        <taxon>Anguilliformes</taxon>
        <taxon>Congridae</taxon>
        <taxon>Conger</taxon>
    </lineage>
</organism>
<gene>
    <name evidence="2" type="ORF">COCON_G00041470</name>
</gene>
<dbReference type="Proteomes" id="UP001152803">
    <property type="component" value="Unassembled WGS sequence"/>
</dbReference>
<comment type="caution">
    <text evidence="2">The sequence shown here is derived from an EMBL/GenBank/DDBJ whole genome shotgun (WGS) entry which is preliminary data.</text>
</comment>
<evidence type="ECO:0008006" key="4">
    <source>
        <dbReference type="Google" id="ProtNLM"/>
    </source>
</evidence>
<dbReference type="GO" id="GO:0006915">
    <property type="term" value="P:apoptotic process"/>
    <property type="evidence" value="ECO:0007669"/>
    <property type="project" value="InterPro"/>
</dbReference>
<accession>A0A9Q1DTR5</accession>
<protein>
    <recommendedName>
        <fullName evidence="4">Bcl2-associated agonist of cell death-like</fullName>
    </recommendedName>
</protein>
<feature type="region of interest" description="Disordered" evidence="1">
    <location>
        <begin position="1"/>
        <end position="25"/>
    </location>
</feature>
<name>A0A9Q1DTR5_CONCO</name>
<feature type="compositionally biased region" description="Basic and acidic residues" evidence="1">
    <location>
        <begin position="1"/>
        <end position="10"/>
    </location>
</feature>
<dbReference type="EMBL" id="JAFJMO010000003">
    <property type="protein sequence ID" value="KAJ8281628.1"/>
    <property type="molecule type" value="Genomic_DNA"/>
</dbReference>
<keyword evidence="3" id="KW-1185">Reference proteome</keyword>
<sequence length="196" mass="21981">MHATRLDERSGTVQQTTQSYRNTEGGQLCRGYNVVNQLNSDVTMSHMFTISDNESETSDDGADGNQPATNQDNPGEGAVPDIVLTGPELERLRSRSVSQASSQGEEAEPQEEVFEEGEDGRRLRSRSWSAPGALAAKRYGRQLRRMSDEFDTFLDKEAMKKVRSATMRTSLSWFSFWKRKETDTDLNNGEDSRSAE</sequence>
<dbReference type="PANTHER" id="PTHR28540">
    <property type="entry name" value="BCL2-ASSOCIATED AGONIST OF CELL DEATH"/>
    <property type="match status" value="1"/>
</dbReference>
<feature type="compositionally biased region" description="Acidic residues" evidence="1">
    <location>
        <begin position="53"/>
        <end position="62"/>
    </location>
</feature>
<feature type="compositionally biased region" description="Acidic residues" evidence="1">
    <location>
        <begin position="105"/>
        <end position="118"/>
    </location>
</feature>
<feature type="compositionally biased region" description="Polar residues" evidence="1">
    <location>
        <begin position="11"/>
        <end position="25"/>
    </location>
</feature>
<dbReference type="InterPro" id="IPR018868">
    <property type="entry name" value="BAD"/>
</dbReference>
<dbReference type="Pfam" id="PF10514">
    <property type="entry name" value="Bcl-2_BAD"/>
    <property type="match status" value="1"/>
</dbReference>
<feature type="region of interest" description="Disordered" evidence="1">
    <location>
        <begin position="52"/>
        <end position="125"/>
    </location>
</feature>